<dbReference type="AlphaFoldDB" id="A0A2S9YT32"/>
<dbReference type="EMBL" id="PVNL01000042">
    <property type="protein sequence ID" value="PRQ08275.1"/>
    <property type="molecule type" value="Genomic_DNA"/>
</dbReference>
<accession>A0A2S9YT32</accession>
<dbReference type="OrthoDB" id="444138at2"/>
<dbReference type="Proteomes" id="UP000238823">
    <property type="component" value="Unassembled WGS sequence"/>
</dbReference>
<dbReference type="PROSITE" id="PS51257">
    <property type="entry name" value="PROKAR_LIPOPROTEIN"/>
    <property type="match status" value="1"/>
</dbReference>
<evidence type="ECO:0000313" key="2">
    <source>
        <dbReference type="Proteomes" id="UP000238823"/>
    </source>
</evidence>
<name>A0A2S9YT32_9BACT</name>
<sequence length="483" mass="53925">MTARESMSARLLELEREDLLSFINAALACTGQDEFYGDATGQALSIGFFHEYVLGNYRRMYAHCLAAGINDFNRTKIIFNLLTTSAGVSAPDRHEEGQLIAAALPELPPPRVYRLFEALVHRRVNNRRTRKIVSDYLAGRRDPQLHALKYRRRVAKIAAHFHLRLDAEQSAVLFDIGRLRRYETPLFETFRRAHYEKRAIYELPYTVAEGLAARHRIPRETFVRGIAPRMTTRERLRLQSSAAALGVDAVAETELSRHSLTRLAIYFLSLPIRERTNRFEQLDAAMTAAARHILRHATAKLGRVALVADNSYSATGSGQKRRRPLALALATHYLLSAAATELTTHWTSPITSLAELRPRGHTDLATPILDALAQRPDLLIAVSDGYDNDPPGAAAEVVRVFRARLDPEGAVTMIHLSPSYDAGSYAVKSIHPAMHSLGIRDVEGVPTLLSFVRFASGSAKLHELQAYLEACAHDLLTREARAR</sequence>
<reference evidence="1 2" key="1">
    <citation type="submission" date="2018-03" db="EMBL/GenBank/DDBJ databases">
        <title>Draft Genome Sequences of the Obligatory Marine Myxobacteria Enhygromyxa salina SWB007.</title>
        <authorList>
            <person name="Poehlein A."/>
            <person name="Moghaddam J.A."/>
            <person name="Harms H."/>
            <person name="Alanjari M."/>
            <person name="Koenig G.M."/>
            <person name="Daniel R."/>
            <person name="Schaeberle T.F."/>
        </authorList>
    </citation>
    <scope>NUCLEOTIDE SEQUENCE [LARGE SCALE GENOMIC DNA]</scope>
    <source>
        <strain evidence="1 2">SWB007</strain>
    </source>
</reference>
<organism evidence="1 2">
    <name type="scientific">Enhygromyxa salina</name>
    <dbReference type="NCBI Taxonomy" id="215803"/>
    <lineage>
        <taxon>Bacteria</taxon>
        <taxon>Pseudomonadati</taxon>
        <taxon>Myxococcota</taxon>
        <taxon>Polyangia</taxon>
        <taxon>Nannocystales</taxon>
        <taxon>Nannocystaceae</taxon>
        <taxon>Enhygromyxa</taxon>
    </lineage>
</organism>
<gene>
    <name evidence="1" type="ORF">ENSA7_18970</name>
</gene>
<proteinExistence type="predicted"/>
<comment type="caution">
    <text evidence="1">The sequence shown here is derived from an EMBL/GenBank/DDBJ whole genome shotgun (WGS) entry which is preliminary data.</text>
</comment>
<protein>
    <submittedName>
        <fullName evidence="1">Uncharacterized protein</fullName>
    </submittedName>
</protein>
<evidence type="ECO:0000313" key="1">
    <source>
        <dbReference type="EMBL" id="PRQ08275.1"/>
    </source>
</evidence>